<dbReference type="STRING" id="1703345.A3860_23040"/>
<dbReference type="Proteomes" id="UP000192796">
    <property type="component" value="Unassembled WGS sequence"/>
</dbReference>
<protein>
    <submittedName>
        <fullName evidence="1">Uncharacterized protein</fullName>
    </submittedName>
</protein>
<organism evidence="1 2">
    <name type="scientific">Niastella vici</name>
    <dbReference type="NCBI Taxonomy" id="1703345"/>
    <lineage>
        <taxon>Bacteria</taxon>
        <taxon>Pseudomonadati</taxon>
        <taxon>Bacteroidota</taxon>
        <taxon>Chitinophagia</taxon>
        <taxon>Chitinophagales</taxon>
        <taxon>Chitinophagaceae</taxon>
        <taxon>Niastella</taxon>
    </lineage>
</organism>
<dbReference type="OrthoDB" id="666433at2"/>
<dbReference type="RefSeq" id="WP_081147479.1">
    <property type="nucleotide sequence ID" value="NZ_LVYD01000044.1"/>
</dbReference>
<dbReference type="EMBL" id="LVYD01000044">
    <property type="protein sequence ID" value="OQP63817.1"/>
    <property type="molecule type" value="Genomic_DNA"/>
</dbReference>
<keyword evidence="2" id="KW-1185">Reference proteome</keyword>
<dbReference type="AlphaFoldDB" id="A0A1V9FZR0"/>
<proteinExistence type="predicted"/>
<reference evidence="1 2" key="1">
    <citation type="submission" date="2016-03" db="EMBL/GenBank/DDBJ databases">
        <title>Niastella vici sp. nov., isolated from farmland soil.</title>
        <authorList>
            <person name="Chen L."/>
            <person name="Wang D."/>
            <person name="Yang S."/>
            <person name="Wang G."/>
        </authorList>
    </citation>
    <scope>NUCLEOTIDE SEQUENCE [LARGE SCALE GENOMIC DNA]</scope>
    <source>
        <strain evidence="1 2">DJ57</strain>
    </source>
</reference>
<evidence type="ECO:0000313" key="2">
    <source>
        <dbReference type="Proteomes" id="UP000192796"/>
    </source>
</evidence>
<evidence type="ECO:0000313" key="1">
    <source>
        <dbReference type="EMBL" id="OQP63817.1"/>
    </source>
</evidence>
<comment type="caution">
    <text evidence="1">The sequence shown here is derived from an EMBL/GenBank/DDBJ whole genome shotgun (WGS) entry which is preliminary data.</text>
</comment>
<name>A0A1V9FZR0_9BACT</name>
<sequence>MISSYYLHFINNHIEKLQTAIFYNFSQSILKFPACIIHVDRIDKEGHLLFSMQKPYRDISDFDNSFAGQLHFYNKRFDYYIILYGNATIIDGKDLWMKEALLRFRIINASYHYSKKAKTFTPMRDFFTSLFSYEKRYYFLPFN</sequence>
<gene>
    <name evidence="1" type="ORF">A3860_23040</name>
</gene>
<accession>A0A1V9FZR0</accession>